<gene>
    <name evidence="3" type="ORF">METZ01_LOCUS19207</name>
</gene>
<dbReference type="Pfam" id="PF17773">
    <property type="entry name" value="UPF0176_N"/>
    <property type="match status" value="1"/>
</dbReference>
<name>A0A381PLN0_9ZZZZ</name>
<dbReference type="AlphaFoldDB" id="A0A381PLN0"/>
<protein>
    <recommendedName>
        <fullName evidence="2">Rhodanese domain-containing protein</fullName>
    </recommendedName>
</protein>
<reference evidence="3" key="1">
    <citation type="submission" date="2018-05" db="EMBL/GenBank/DDBJ databases">
        <authorList>
            <person name="Lanie J.A."/>
            <person name="Ng W.-L."/>
            <person name="Kazmierczak K.M."/>
            <person name="Andrzejewski T.M."/>
            <person name="Davidsen T.M."/>
            <person name="Wayne K.J."/>
            <person name="Tettelin H."/>
            <person name="Glass J.I."/>
            <person name="Rusch D."/>
            <person name="Podicherti R."/>
            <person name="Tsui H.-C.T."/>
            <person name="Winkler M.E."/>
        </authorList>
    </citation>
    <scope>NUCLEOTIDE SEQUENCE</scope>
</reference>
<feature type="region of interest" description="Disordered" evidence="1">
    <location>
        <begin position="275"/>
        <end position="321"/>
    </location>
</feature>
<dbReference type="InterPro" id="IPR036873">
    <property type="entry name" value="Rhodanese-like_dom_sf"/>
</dbReference>
<dbReference type="SMART" id="SM00450">
    <property type="entry name" value="RHOD"/>
    <property type="match status" value="1"/>
</dbReference>
<evidence type="ECO:0000259" key="2">
    <source>
        <dbReference type="PROSITE" id="PS50206"/>
    </source>
</evidence>
<dbReference type="SUPFAM" id="SSF52821">
    <property type="entry name" value="Rhodanese/Cell cycle control phosphatase"/>
    <property type="match status" value="1"/>
</dbReference>
<accession>A0A381PLN0</accession>
<dbReference type="Gene3D" id="3.40.250.10">
    <property type="entry name" value="Rhodanese-like domain"/>
    <property type="match status" value="1"/>
</dbReference>
<dbReference type="InterPro" id="IPR040503">
    <property type="entry name" value="TRHO_N"/>
</dbReference>
<evidence type="ECO:0000313" key="3">
    <source>
        <dbReference type="EMBL" id="SUZ66353.1"/>
    </source>
</evidence>
<proteinExistence type="inferred from homology"/>
<dbReference type="PROSITE" id="PS50206">
    <property type="entry name" value="RHODANESE_3"/>
    <property type="match status" value="1"/>
</dbReference>
<dbReference type="PANTHER" id="PTHR43268:SF3">
    <property type="entry name" value="RHODANESE-LIKE DOMAIN-CONTAINING PROTEIN 7-RELATED"/>
    <property type="match status" value="1"/>
</dbReference>
<dbReference type="InterPro" id="IPR020936">
    <property type="entry name" value="TrhO"/>
</dbReference>
<dbReference type="InterPro" id="IPR001763">
    <property type="entry name" value="Rhodanese-like_dom"/>
</dbReference>
<evidence type="ECO:0000256" key="1">
    <source>
        <dbReference type="SAM" id="MobiDB-lite"/>
    </source>
</evidence>
<dbReference type="Gene3D" id="3.30.70.100">
    <property type="match status" value="1"/>
</dbReference>
<feature type="compositionally biased region" description="Basic and acidic residues" evidence="1">
    <location>
        <begin position="276"/>
        <end position="292"/>
    </location>
</feature>
<dbReference type="NCBIfam" id="NF001136">
    <property type="entry name" value="PRK00142.1-4"/>
    <property type="match status" value="1"/>
</dbReference>
<sequence length="321" mass="36565">MSNVVTFYRFVAVPKPDVLRHRITSLCEKYALVGTVLIAPEGFNATLAANSRRSLEDFIVDFEADLRFKDLNYKWSSSRTDNAVFHRLKVRVRPEIVSFGRTYQPSKAPGRRVDAEAWNALITSPDITLIDTRNKYETEIGGFPNAISPDTISFRDFPEFVERELDPSTHSKLALYCTGGIRCEKAFQFLSERGFEHIHQLDGGILNYLADVDAAHNLWSGECFVFDQRVALDSNLRQGSYDQCHACRRPISASDKDSEYYRFGVSCPRCINETSPEQKDGFRERERQESLAHTRGRRHVGTRQPVSTKLHLDSSEQASNT</sequence>
<dbReference type="PANTHER" id="PTHR43268">
    <property type="entry name" value="THIOSULFATE SULFURTRANSFERASE/RHODANESE-LIKE DOMAIN-CONTAINING PROTEIN 2"/>
    <property type="match status" value="1"/>
</dbReference>
<dbReference type="EMBL" id="UINC01000983">
    <property type="protein sequence ID" value="SUZ66353.1"/>
    <property type="molecule type" value="Genomic_DNA"/>
</dbReference>
<dbReference type="HAMAP" id="MF_00469">
    <property type="entry name" value="TrhO"/>
    <property type="match status" value="1"/>
</dbReference>
<organism evidence="3">
    <name type="scientific">marine metagenome</name>
    <dbReference type="NCBI Taxonomy" id="408172"/>
    <lineage>
        <taxon>unclassified sequences</taxon>
        <taxon>metagenomes</taxon>
        <taxon>ecological metagenomes</taxon>
    </lineage>
</organism>
<feature type="domain" description="Rhodanese" evidence="2">
    <location>
        <begin position="123"/>
        <end position="217"/>
    </location>
</feature>
<dbReference type="Pfam" id="PF00581">
    <property type="entry name" value="Rhodanese"/>
    <property type="match status" value="1"/>
</dbReference>